<sequence length="209" mass="23752">MKSETKKNGVEHDKYFLDGEWLTTQEFINAFKEFIECNEKEMGASPDKSFYDSARVTSGGERINEIVFDSSDSVENIYSQNHVFSAEPINKVNEERPWTGGVVVAETDFTEDESSLVYEIREMIKAIAAYHMHTFKNTSLGYVICAEKRKLNISHDGLVGGYFSVEPFDGFDDYDFWINKVKTSLYGTVIADNIAFHLSKTKGANGKFR</sequence>
<proteinExistence type="predicted"/>
<dbReference type="EMBL" id="NQKQ01000004">
    <property type="protein sequence ID" value="PAA14314.1"/>
    <property type="molecule type" value="Genomic_DNA"/>
</dbReference>
<dbReference type="AlphaFoldDB" id="A0A267AR71"/>
<evidence type="ECO:0000313" key="1">
    <source>
        <dbReference type="EMBL" id="PAA14314.1"/>
    </source>
</evidence>
<evidence type="ECO:0000313" key="2">
    <source>
        <dbReference type="Proteomes" id="UP000215861"/>
    </source>
</evidence>
<gene>
    <name evidence="1" type="ORF">CJU81_05980</name>
</gene>
<name>A0A267AR71_PSEFR</name>
<dbReference type="Proteomes" id="UP000215861">
    <property type="component" value="Unassembled WGS sequence"/>
</dbReference>
<organism evidence="1 2">
    <name type="scientific">Pseudomonas fragi</name>
    <dbReference type="NCBI Taxonomy" id="296"/>
    <lineage>
        <taxon>Bacteria</taxon>
        <taxon>Pseudomonadati</taxon>
        <taxon>Pseudomonadota</taxon>
        <taxon>Gammaproteobacteria</taxon>
        <taxon>Pseudomonadales</taxon>
        <taxon>Pseudomonadaceae</taxon>
        <taxon>Pseudomonas</taxon>
    </lineage>
</organism>
<dbReference type="OrthoDB" id="9950422at2"/>
<protein>
    <submittedName>
        <fullName evidence="1">Uncharacterized protein</fullName>
    </submittedName>
</protein>
<reference evidence="1 2" key="1">
    <citation type="submission" date="2017-08" db="EMBL/GenBank/DDBJ databases">
        <title>Genomic and metabolic characterisation of spoilage-associated Pseudomonas species.</title>
        <authorList>
            <person name="Stanborough T."/>
            <person name="Fegan N."/>
            <person name="Powell S.M."/>
            <person name="Singh T."/>
            <person name="Tamplin M.L."/>
            <person name="Chandry P.S."/>
        </authorList>
    </citation>
    <scope>NUCLEOTIDE SEQUENCE [LARGE SCALE GENOMIC DNA]</scope>
    <source>
        <strain evidence="1 2">F1801</strain>
    </source>
</reference>
<dbReference type="RefSeq" id="WP_095035891.1">
    <property type="nucleotide sequence ID" value="NZ_NQKQ01000004.1"/>
</dbReference>
<comment type="caution">
    <text evidence="1">The sequence shown here is derived from an EMBL/GenBank/DDBJ whole genome shotgun (WGS) entry which is preliminary data.</text>
</comment>
<accession>A0A267AR71</accession>